<organism evidence="2 3">
    <name type="scientific">Litchfieldella qijiaojingensis</name>
    <dbReference type="NCBI Taxonomy" id="980347"/>
    <lineage>
        <taxon>Bacteria</taxon>
        <taxon>Pseudomonadati</taxon>
        <taxon>Pseudomonadota</taxon>
        <taxon>Gammaproteobacteria</taxon>
        <taxon>Oceanospirillales</taxon>
        <taxon>Halomonadaceae</taxon>
        <taxon>Litchfieldella</taxon>
    </lineage>
</organism>
<proteinExistence type="predicted"/>
<dbReference type="Proteomes" id="UP000653056">
    <property type="component" value="Unassembled WGS sequence"/>
</dbReference>
<protein>
    <submittedName>
        <fullName evidence="2">Uncharacterized protein</fullName>
    </submittedName>
</protein>
<gene>
    <name evidence="2" type="ORF">GCM10007160_35970</name>
</gene>
<feature type="transmembrane region" description="Helical" evidence="1">
    <location>
        <begin position="248"/>
        <end position="265"/>
    </location>
</feature>
<comment type="caution">
    <text evidence="2">The sequence shown here is derived from an EMBL/GenBank/DDBJ whole genome shotgun (WGS) entry which is preliminary data.</text>
</comment>
<sequence length="275" mass="32032">MMPKLDKRSANRQWVKDRTWPEFLLYHLKYSLLAVVAFLFFWNSVAIGEWLYALFGAELRGYGPPQQRWHRVWAVGFVAMYLFGLMIGLFNMWYYRKHPEEASRLRKRQEERKNEKTYEAQNSPMRASFIEPTAAGDIVHRAELSKTEQGYALRLSQTGQDVQQEDRIEKFESEQAVKQYLEQNTPFRWGDFITPAAIEKNRQANEEIPPIGLLMDKLGLSGIFGSLLSIILVTKHMPALTEDGMSDVLRSFVIVLAAVFGWWVGRQCSRLFKQQ</sequence>
<feature type="transmembrane region" description="Helical" evidence="1">
    <location>
        <begin position="30"/>
        <end position="52"/>
    </location>
</feature>
<keyword evidence="3" id="KW-1185">Reference proteome</keyword>
<keyword evidence="1" id="KW-0812">Transmembrane</keyword>
<dbReference type="EMBL" id="BMXS01000024">
    <property type="protein sequence ID" value="GGY05226.1"/>
    <property type="molecule type" value="Genomic_DNA"/>
</dbReference>
<feature type="transmembrane region" description="Helical" evidence="1">
    <location>
        <begin position="72"/>
        <end position="95"/>
    </location>
</feature>
<keyword evidence="1" id="KW-0472">Membrane</keyword>
<evidence type="ECO:0000256" key="1">
    <source>
        <dbReference type="SAM" id="Phobius"/>
    </source>
</evidence>
<feature type="transmembrane region" description="Helical" evidence="1">
    <location>
        <begin position="218"/>
        <end position="236"/>
    </location>
</feature>
<evidence type="ECO:0000313" key="2">
    <source>
        <dbReference type="EMBL" id="GGY05226.1"/>
    </source>
</evidence>
<reference evidence="3" key="1">
    <citation type="journal article" date="2019" name="Int. J. Syst. Evol. Microbiol.">
        <title>The Global Catalogue of Microorganisms (GCM) 10K type strain sequencing project: providing services to taxonomists for standard genome sequencing and annotation.</title>
        <authorList>
            <consortium name="The Broad Institute Genomics Platform"/>
            <consortium name="The Broad Institute Genome Sequencing Center for Infectious Disease"/>
            <person name="Wu L."/>
            <person name="Ma J."/>
        </authorList>
    </citation>
    <scope>NUCLEOTIDE SEQUENCE [LARGE SCALE GENOMIC DNA]</scope>
    <source>
        <strain evidence="3">KCTC 22228</strain>
    </source>
</reference>
<evidence type="ECO:0000313" key="3">
    <source>
        <dbReference type="Proteomes" id="UP000653056"/>
    </source>
</evidence>
<keyword evidence="1" id="KW-1133">Transmembrane helix</keyword>
<name>A0ABQ2Z988_9GAMM</name>
<accession>A0ABQ2Z988</accession>